<dbReference type="Pfam" id="PF07645">
    <property type="entry name" value="EGF_CA"/>
    <property type="match status" value="1"/>
</dbReference>
<keyword evidence="1 7" id="KW-0245">EGF-like domain</keyword>
<evidence type="ECO:0000256" key="4">
    <source>
        <dbReference type="ARBA" id="ARBA00022837"/>
    </source>
</evidence>
<dbReference type="InterPro" id="IPR001881">
    <property type="entry name" value="EGF-like_Ca-bd_dom"/>
</dbReference>
<feature type="disulfide bond" evidence="7">
    <location>
        <begin position="317"/>
        <end position="327"/>
    </location>
</feature>
<dbReference type="EMBL" id="OV651823">
    <property type="protein sequence ID" value="CAH1101499.1"/>
    <property type="molecule type" value="Genomic_DNA"/>
</dbReference>
<dbReference type="SMART" id="SM00181">
    <property type="entry name" value="EGF"/>
    <property type="match status" value="4"/>
</dbReference>
<feature type="compositionally biased region" description="Basic residues" evidence="8">
    <location>
        <begin position="140"/>
        <end position="151"/>
    </location>
</feature>
<feature type="disulfide bond" evidence="7">
    <location>
        <begin position="371"/>
        <end position="380"/>
    </location>
</feature>
<proteinExistence type="predicted"/>
<dbReference type="SMART" id="SM00179">
    <property type="entry name" value="EGF_CA"/>
    <property type="match status" value="1"/>
</dbReference>
<feature type="domain" description="EGF-like" evidence="10">
    <location>
        <begin position="349"/>
        <end position="381"/>
    </location>
</feature>
<dbReference type="PANTHER" id="PTHR14949:SF54">
    <property type="entry name" value="VWFD DOMAIN-CONTAINING PROTEIN"/>
    <property type="match status" value="1"/>
</dbReference>
<evidence type="ECO:0000256" key="8">
    <source>
        <dbReference type="SAM" id="MobiDB-lite"/>
    </source>
</evidence>
<feature type="compositionally biased region" description="Gly residues" evidence="8">
    <location>
        <begin position="153"/>
        <end position="162"/>
    </location>
</feature>
<dbReference type="SUPFAM" id="SSF57196">
    <property type="entry name" value="EGF/Laminin"/>
    <property type="match status" value="4"/>
</dbReference>
<dbReference type="InterPro" id="IPR049883">
    <property type="entry name" value="NOTCH1_EGF-like"/>
</dbReference>
<dbReference type="PROSITE" id="PS00022">
    <property type="entry name" value="EGF_1"/>
    <property type="match status" value="3"/>
</dbReference>
<name>A0A9P0CLU2_9CUCU</name>
<dbReference type="GO" id="GO:0009986">
    <property type="term" value="C:cell surface"/>
    <property type="evidence" value="ECO:0007669"/>
    <property type="project" value="TreeGrafter"/>
</dbReference>
<evidence type="ECO:0000313" key="12">
    <source>
        <dbReference type="EMBL" id="CAH1101499.1"/>
    </source>
</evidence>
<dbReference type="OrthoDB" id="6516201at2759"/>
<feature type="domain" description="EGF-like" evidence="10">
    <location>
        <begin position="277"/>
        <end position="309"/>
    </location>
</feature>
<feature type="disulfide bond" evidence="7">
    <location>
        <begin position="335"/>
        <end position="344"/>
    </location>
</feature>
<evidence type="ECO:0000256" key="9">
    <source>
        <dbReference type="SAM" id="SignalP"/>
    </source>
</evidence>
<feature type="signal peptide" evidence="9">
    <location>
        <begin position="1"/>
        <end position="19"/>
    </location>
</feature>
<feature type="domain" description="EMI" evidence="11">
    <location>
        <begin position="199"/>
        <end position="278"/>
    </location>
</feature>
<keyword evidence="13" id="KW-1185">Reference proteome</keyword>
<dbReference type="Pfam" id="PF07546">
    <property type="entry name" value="EMI"/>
    <property type="match status" value="1"/>
</dbReference>
<keyword evidence="6 7" id="KW-1015">Disulfide bond</keyword>
<keyword evidence="5" id="KW-0175">Coiled coil</keyword>
<dbReference type="FunFam" id="2.10.25.10:FF:000010">
    <property type="entry name" value="Pro-epidermal growth factor"/>
    <property type="match status" value="1"/>
</dbReference>
<dbReference type="AlphaFoldDB" id="A0A9P0CLU2"/>
<dbReference type="PROSITE" id="PS50026">
    <property type="entry name" value="EGF_3"/>
    <property type="match status" value="3"/>
</dbReference>
<evidence type="ECO:0000256" key="1">
    <source>
        <dbReference type="ARBA" id="ARBA00022536"/>
    </source>
</evidence>
<dbReference type="GO" id="GO:0005576">
    <property type="term" value="C:extracellular region"/>
    <property type="evidence" value="ECO:0007669"/>
    <property type="project" value="TreeGrafter"/>
</dbReference>
<feature type="region of interest" description="Disordered" evidence="8">
    <location>
        <begin position="100"/>
        <end position="162"/>
    </location>
</feature>
<dbReference type="PROSITE" id="PS51041">
    <property type="entry name" value="EMI"/>
    <property type="match status" value="1"/>
</dbReference>
<sequence length="535" mass="60308">MHFPAYYLIATLVAAHATARNYPDWPTTDGQSHPRSPAEGLNLSIAHRHENRGNQEVNQNANHSSNYKISYIDHQHLNNHKYTANNRDSDKNNYLAVPGHNTSYPNRHLNKNERGKGHSVHRNASDNLRRSGHSHNSSYGHRHIGVHRHGNRGVVGVGGGGNNTAKGVEGEMKGEMEKLMVVDATTGIQYNPYGKHQPGRHVCTRNMDKPMKTRQTYCKPIYKNYAIRCQGNQICKGVRLVYETHYKDVAATKNSNDIMYACCPGWTQITNRSHGCNKASCTKPCINGGKCVKPELCACLKGFVGQQCEIPISPPECHKPCLNGGKCIKKDTCSCLRDFDGLQCENDLRTPHCAIGCQNGGTCVKHDICQCLSGFTGRHCEIDIDECKEQKPCDQICYNTPGSYNCQCKEDFLLQKDGQTCRKEDDNGDGGIEAKDLEFEMLDKRLLKLETMMGESHKNDVSQDDLKSVYKDLDIISEDMHSLQNKINDVENYKNDMHVFKTKLNTIEKKAEKVDELVLKYDRMKKCAFYNKICM</sequence>
<dbReference type="GO" id="GO:0005509">
    <property type="term" value="F:calcium ion binding"/>
    <property type="evidence" value="ECO:0007669"/>
    <property type="project" value="InterPro"/>
</dbReference>
<dbReference type="Pfam" id="PF12661">
    <property type="entry name" value="hEGF"/>
    <property type="match status" value="1"/>
</dbReference>
<feature type="disulfide bond" evidence="7">
    <location>
        <begin position="281"/>
        <end position="291"/>
    </location>
</feature>
<protein>
    <submittedName>
        <fullName evidence="12">Uncharacterized protein</fullName>
    </submittedName>
</protein>
<accession>A0A9P0CLU2</accession>
<dbReference type="InterPro" id="IPR018097">
    <property type="entry name" value="EGF_Ca-bd_CS"/>
</dbReference>
<evidence type="ECO:0000259" key="11">
    <source>
        <dbReference type="PROSITE" id="PS51041"/>
    </source>
</evidence>
<keyword evidence="2 9" id="KW-0732">Signal</keyword>
<organism evidence="12 13">
    <name type="scientific">Psylliodes chrysocephalus</name>
    <dbReference type="NCBI Taxonomy" id="3402493"/>
    <lineage>
        <taxon>Eukaryota</taxon>
        <taxon>Metazoa</taxon>
        <taxon>Ecdysozoa</taxon>
        <taxon>Arthropoda</taxon>
        <taxon>Hexapoda</taxon>
        <taxon>Insecta</taxon>
        <taxon>Pterygota</taxon>
        <taxon>Neoptera</taxon>
        <taxon>Endopterygota</taxon>
        <taxon>Coleoptera</taxon>
        <taxon>Polyphaga</taxon>
        <taxon>Cucujiformia</taxon>
        <taxon>Chrysomeloidea</taxon>
        <taxon>Chrysomelidae</taxon>
        <taxon>Galerucinae</taxon>
        <taxon>Alticini</taxon>
        <taxon>Psylliodes</taxon>
    </lineage>
</organism>
<feature type="disulfide bond" evidence="7">
    <location>
        <begin position="299"/>
        <end position="308"/>
    </location>
</feature>
<dbReference type="InterPro" id="IPR013032">
    <property type="entry name" value="EGF-like_CS"/>
</dbReference>
<gene>
    <name evidence="12" type="ORF">PSYICH_LOCUS2916</name>
</gene>
<evidence type="ECO:0000256" key="3">
    <source>
        <dbReference type="ARBA" id="ARBA00022737"/>
    </source>
</evidence>
<feature type="domain" description="EGF-like" evidence="10">
    <location>
        <begin position="313"/>
        <end position="345"/>
    </location>
</feature>
<dbReference type="Proteomes" id="UP001153636">
    <property type="component" value="Chromosome 11"/>
</dbReference>
<reference evidence="12" key="1">
    <citation type="submission" date="2022-01" db="EMBL/GenBank/DDBJ databases">
        <authorList>
            <person name="King R."/>
        </authorList>
    </citation>
    <scope>NUCLEOTIDE SEQUENCE</scope>
</reference>
<keyword evidence="3" id="KW-0677">Repeat</keyword>
<evidence type="ECO:0000256" key="6">
    <source>
        <dbReference type="ARBA" id="ARBA00023157"/>
    </source>
</evidence>
<dbReference type="InterPro" id="IPR011489">
    <property type="entry name" value="EMI_domain"/>
</dbReference>
<dbReference type="PROSITE" id="PS01186">
    <property type="entry name" value="EGF_2"/>
    <property type="match status" value="2"/>
</dbReference>
<keyword evidence="4" id="KW-0106">Calcium</keyword>
<evidence type="ECO:0000256" key="2">
    <source>
        <dbReference type="ARBA" id="ARBA00022729"/>
    </source>
</evidence>
<dbReference type="PANTHER" id="PTHR14949">
    <property type="entry name" value="EGF-LIKE-DOMAIN, MULTIPLE 7, 8"/>
    <property type="match status" value="1"/>
</dbReference>
<evidence type="ECO:0000256" key="7">
    <source>
        <dbReference type="PROSITE-ProRule" id="PRU00076"/>
    </source>
</evidence>
<dbReference type="PROSITE" id="PS00010">
    <property type="entry name" value="ASX_HYDROXYL"/>
    <property type="match status" value="1"/>
</dbReference>
<dbReference type="PROSITE" id="PS01187">
    <property type="entry name" value="EGF_CA"/>
    <property type="match status" value="1"/>
</dbReference>
<dbReference type="InterPro" id="IPR000152">
    <property type="entry name" value="EGF-type_Asp/Asn_hydroxyl_site"/>
</dbReference>
<evidence type="ECO:0000259" key="10">
    <source>
        <dbReference type="PROSITE" id="PS50026"/>
    </source>
</evidence>
<feature type="chain" id="PRO_5040310478" evidence="9">
    <location>
        <begin position="20"/>
        <end position="535"/>
    </location>
</feature>
<dbReference type="InterPro" id="IPR050969">
    <property type="entry name" value="Dev_Signal_Modulators"/>
</dbReference>
<dbReference type="GO" id="GO:0005102">
    <property type="term" value="F:signaling receptor binding"/>
    <property type="evidence" value="ECO:0007669"/>
    <property type="project" value="TreeGrafter"/>
</dbReference>
<dbReference type="Gene3D" id="2.10.25.10">
    <property type="entry name" value="Laminin"/>
    <property type="match status" value="4"/>
</dbReference>
<feature type="disulfide bond" evidence="7">
    <location>
        <begin position="353"/>
        <end position="363"/>
    </location>
</feature>
<dbReference type="InterPro" id="IPR000742">
    <property type="entry name" value="EGF"/>
</dbReference>
<evidence type="ECO:0000313" key="13">
    <source>
        <dbReference type="Proteomes" id="UP001153636"/>
    </source>
</evidence>
<comment type="caution">
    <text evidence="7">Lacks conserved residue(s) required for the propagation of feature annotation.</text>
</comment>
<evidence type="ECO:0000256" key="5">
    <source>
        <dbReference type="ARBA" id="ARBA00023054"/>
    </source>
</evidence>